<accession>A0A8J8T296</accession>
<keyword evidence="10" id="KW-0539">Nucleus</keyword>
<keyword evidence="17" id="KW-1185">Reference proteome</keyword>
<gene>
    <name evidence="16" type="ORF">FGO68_gene798</name>
</gene>
<dbReference type="InterPro" id="IPR002967">
    <property type="entry name" value="Delta_tubulin"/>
</dbReference>
<keyword evidence="7 14" id="KW-0547">Nucleotide-binding</keyword>
<comment type="caution">
    <text evidence="16">The sequence shown here is derived from an EMBL/GenBank/DDBJ whole genome shotgun (WGS) entry which is preliminary data.</text>
</comment>
<dbReference type="InterPro" id="IPR023123">
    <property type="entry name" value="Tubulin_C"/>
</dbReference>
<dbReference type="OrthoDB" id="2588702at2759"/>
<dbReference type="Pfam" id="PF00091">
    <property type="entry name" value="Tubulin"/>
    <property type="match status" value="1"/>
</dbReference>
<dbReference type="PRINTS" id="PR01224">
    <property type="entry name" value="DELTATUBULIN"/>
</dbReference>
<evidence type="ECO:0000259" key="15">
    <source>
        <dbReference type="SMART" id="SM00864"/>
    </source>
</evidence>
<comment type="similarity">
    <text evidence="4 14">Belongs to the tubulin family.</text>
</comment>
<dbReference type="GO" id="GO:0005634">
    <property type="term" value="C:nucleus"/>
    <property type="evidence" value="ECO:0007669"/>
    <property type="project" value="UniProtKB-SubCell"/>
</dbReference>
<evidence type="ECO:0000256" key="14">
    <source>
        <dbReference type="RuleBase" id="RU000352"/>
    </source>
</evidence>
<dbReference type="SUPFAM" id="SSF55307">
    <property type="entry name" value="Tubulin C-terminal domain-like"/>
    <property type="match status" value="1"/>
</dbReference>
<dbReference type="Gene3D" id="1.10.287.600">
    <property type="entry name" value="Helix hairpin bin"/>
    <property type="match status" value="1"/>
</dbReference>
<evidence type="ECO:0000313" key="17">
    <source>
        <dbReference type="Proteomes" id="UP000785679"/>
    </source>
</evidence>
<dbReference type="PANTHER" id="PTHR11588">
    <property type="entry name" value="TUBULIN"/>
    <property type="match status" value="1"/>
</dbReference>
<comment type="function">
    <text evidence="13">Acts as a positive regulator of hedgehog signaling and regulates ciliary function.</text>
</comment>
<keyword evidence="9 14" id="KW-0342">GTP-binding</keyword>
<dbReference type="InterPro" id="IPR008280">
    <property type="entry name" value="Tub_FtsZ_C"/>
</dbReference>
<dbReference type="CDD" id="cd02189">
    <property type="entry name" value="delta_zeta_tubulin-like"/>
    <property type="match status" value="1"/>
</dbReference>
<evidence type="ECO:0000256" key="10">
    <source>
        <dbReference type="ARBA" id="ARBA00023242"/>
    </source>
</evidence>
<name>A0A8J8T296_HALGN</name>
<dbReference type="SUPFAM" id="SSF52490">
    <property type="entry name" value="Tubulin nucleotide-binding domain-like"/>
    <property type="match status" value="1"/>
</dbReference>
<dbReference type="Gene3D" id="3.40.50.1440">
    <property type="entry name" value="Tubulin/FtsZ, GTPase domain"/>
    <property type="match status" value="1"/>
</dbReference>
<dbReference type="GO" id="GO:0005929">
    <property type="term" value="C:cilium"/>
    <property type="evidence" value="ECO:0007669"/>
    <property type="project" value="UniProtKB-SubCell"/>
</dbReference>
<feature type="domain" description="Tubulin/FtsZ GTPase" evidence="15">
    <location>
        <begin position="35"/>
        <end position="256"/>
    </location>
</feature>
<evidence type="ECO:0000256" key="6">
    <source>
        <dbReference type="ARBA" id="ARBA00022701"/>
    </source>
</evidence>
<protein>
    <recommendedName>
        <fullName evidence="5">Tubulin delta chain</fullName>
    </recommendedName>
    <alternativeName>
        <fullName evidence="12">Delta-tubulin</fullName>
    </alternativeName>
</protein>
<evidence type="ECO:0000313" key="16">
    <source>
        <dbReference type="EMBL" id="TNV79607.1"/>
    </source>
</evidence>
<evidence type="ECO:0000256" key="2">
    <source>
        <dbReference type="ARBA" id="ARBA00004123"/>
    </source>
</evidence>
<evidence type="ECO:0000256" key="8">
    <source>
        <dbReference type="ARBA" id="ARBA00022794"/>
    </source>
</evidence>
<organism evidence="16 17">
    <name type="scientific">Halteria grandinella</name>
    <dbReference type="NCBI Taxonomy" id="5974"/>
    <lineage>
        <taxon>Eukaryota</taxon>
        <taxon>Sar</taxon>
        <taxon>Alveolata</taxon>
        <taxon>Ciliophora</taxon>
        <taxon>Intramacronucleata</taxon>
        <taxon>Spirotrichea</taxon>
        <taxon>Stichotrichia</taxon>
        <taxon>Sporadotrichida</taxon>
        <taxon>Halteriidae</taxon>
        <taxon>Halteria</taxon>
    </lineage>
</organism>
<dbReference type="InterPro" id="IPR000217">
    <property type="entry name" value="Tubulin"/>
</dbReference>
<evidence type="ECO:0000256" key="9">
    <source>
        <dbReference type="ARBA" id="ARBA00023134"/>
    </source>
</evidence>
<evidence type="ECO:0000256" key="13">
    <source>
        <dbReference type="ARBA" id="ARBA00046149"/>
    </source>
</evidence>
<dbReference type="InterPro" id="IPR036525">
    <property type="entry name" value="Tubulin/FtsZ_GTPase_sf"/>
</dbReference>
<sequence>MSTVLLHVGQAGNQIGQELWTLLLEESPMKENIFFDKFTNKARAVLVDSEPKVVKHIMEDKNISFIFDQQNLQYTQSGRGNNWALGYSATYREPTDPHIGAGADESMPLYERALEALRKEAEKADYFLGVMLVHSLAGGTGSGLGSRLIESYRDTFGKAYLATTSVWPHSSGETPLQHYNTCFSMSRLQENADAVLLFQNETIMKTLSKLITLKSTAQGHKDHHAINMASAVTMKNLNESIVTVLRHVMQPAKEEKFDFSELMNLACMPAYKMLEAHTNPLLFNRHMCYAGEKSWSAVVDGALSQVQLPATQEPLFRPIPKPSKPAGTVIPGSTTKFIPKEEHKEDTQQAIADSKKREGVKRFEEWFEGEMAGPQKVEAFSQLEKQHQTICTTAYFKGIDATEEISRTQPTYKSFRDRLTQRFKTVNWNPASESTTVRIIEEAPFRRFDCTRSATVIGNRTSISLPIRKLLDTSIQKFHAKAYLHWYSQYGIEKDDFLHTFESLRGVIDAYESALL</sequence>
<dbReference type="SMART" id="SM00864">
    <property type="entry name" value="Tubulin"/>
    <property type="match status" value="1"/>
</dbReference>
<evidence type="ECO:0000256" key="12">
    <source>
        <dbReference type="ARBA" id="ARBA00030594"/>
    </source>
</evidence>
<dbReference type="GO" id="GO:0005200">
    <property type="term" value="F:structural constituent of cytoskeleton"/>
    <property type="evidence" value="ECO:0007669"/>
    <property type="project" value="InterPro"/>
</dbReference>
<evidence type="ECO:0000256" key="4">
    <source>
        <dbReference type="ARBA" id="ARBA00009636"/>
    </source>
</evidence>
<keyword evidence="8" id="KW-0970">Cilium biogenesis/degradation</keyword>
<dbReference type="Proteomes" id="UP000785679">
    <property type="component" value="Unassembled WGS sequence"/>
</dbReference>
<dbReference type="GO" id="GO:0005525">
    <property type="term" value="F:GTP binding"/>
    <property type="evidence" value="ECO:0007669"/>
    <property type="project" value="UniProtKB-UniRule"/>
</dbReference>
<evidence type="ECO:0000256" key="3">
    <source>
        <dbReference type="ARBA" id="ARBA00004138"/>
    </source>
</evidence>
<proteinExistence type="inferred from homology"/>
<dbReference type="InterPro" id="IPR003008">
    <property type="entry name" value="Tubulin_FtsZ_GTPase"/>
</dbReference>
<dbReference type="PRINTS" id="PR01161">
    <property type="entry name" value="TUBULIN"/>
</dbReference>
<keyword evidence="6 14" id="KW-0493">Microtubule</keyword>
<reference evidence="16" key="1">
    <citation type="submission" date="2019-06" db="EMBL/GenBank/DDBJ databases">
        <authorList>
            <person name="Zheng W."/>
        </authorList>
    </citation>
    <scope>NUCLEOTIDE SEQUENCE</scope>
    <source>
        <strain evidence="16">QDHG01</strain>
    </source>
</reference>
<dbReference type="InterPro" id="IPR017975">
    <property type="entry name" value="Tubulin_CS"/>
</dbReference>
<comment type="subcellular location">
    <subcellularLocation>
        <location evidence="3">Cell projection</location>
        <location evidence="3">Cilium</location>
    </subcellularLocation>
    <subcellularLocation>
        <location evidence="1">Cytoplasm</location>
        <location evidence="1">Cytoskeleton</location>
        <location evidence="1">Microtubule organizing center</location>
        <location evidence="1">Centrosome</location>
        <location evidence="1">Centriole</location>
    </subcellularLocation>
    <subcellularLocation>
        <location evidence="2">Nucleus</location>
    </subcellularLocation>
</comment>
<dbReference type="EMBL" id="RRYP01008684">
    <property type="protein sequence ID" value="TNV79607.1"/>
    <property type="molecule type" value="Genomic_DNA"/>
</dbReference>
<evidence type="ECO:0000256" key="11">
    <source>
        <dbReference type="ARBA" id="ARBA00023273"/>
    </source>
</evidence>
<dbReference type="GO" id="GO:0005874">
    <property type="term" value="C:microtubule"/>
    <property type="evidence" value="ECO:0007669"/>
    <property type="project" value="UniProtKB-KW"/>
</dbReference>
<dbReference type="GO" id="GO:0007017">
    <property type="term" value="P:microtubule-based process"/>
    <property type="evidence" value="ECO:0007669"/>
    <property type="project" value="InterPro"/>
</dbReference>
<evidence type="ECO:0000256" key="1">
    <source>
        <dbReference type="ARBA" id="ARBA00004114"/>
    </source>
</evidence>
<evidence type="ECO:0000256" key="7">
    <source>
        <dbReference type="ARBA" id="ARBA00022741"/>
    </source>
</evidence>
<dbReference type="PROSITE" id="PS00227">
    <property type="entry name" value="TUBULIN"/>
    <property type="match status" value="1"/>
</dbReference>
<evidence type="ECO:0000256" key="5">
    <source>
        <dbReference type="ARBA" id="ARBA00014184"/>
    </source>
</evidence>
<keyword evidence="11" id="KW-0966">Cell projection</keyword>
<dbReference type="GO" id="GO:0030030">
    <property type="term" value="P:cell projection organization"/>
    <property type="evidence" value="ECO:0007669"/>
    <property type="project" value="UniProtKB-KW"/>
</dbReference>
<dbReference type="GO" id="GO:0005814">
    <property type="term" value="C:centriole"/>
    <property type="evidence" value="ECO:0007669"/>
    <property type="project" value="UniProtKB-SubCell"/>
</dbReference>
<dbReference type="AlphaFoldDB" id="A0A8J8T296"/>